<dbReference type="EMBL" id="JBHUHQ010000019">
    <property type="protein sequence ID" value="MFD2045488.1"/>
    <property type="molecule type" value="Genomic_DNA"/>
</dbReference>
<organism evidence="1 2">
    <name type="scientific">Ornithinibacillus salinisoli</name>
    <dbReference type="NCBI Taxonomy" id="1848459"/>
    <lineage>
        <taxon>Bacteria</taxon>
        <taxon>Bacillati</taxon>
        <taxon>Bacillota</taxon>
        <taxon>Bacilli</taxon>
        <taxon>Bacillales</taxon>
        <taxon>Bacillaceae</taxon>
        <taxon>Ornithinibacillus</taxon>
    </lineage>
</organism>
<reference evidence="2" key="1">
    <citation type="journal article" date="2019" name="Int. J. Syst. Evol. Microbiol.">
        <title>The Global Catalogue of Microorganisms (GCM) 10K type strain sequencing project: providing services to taxonomists for standard genome sequencing and annotation.</title>
        <authorList>
            <consortium name="The Broad Institute Genomics Platform"/>
            <consortium name="The Broad Institute Genome Sequencing Center for Infectious Disease"/>
            <person name="Wu L."/>
            <person name="Ma J."/>
        </authorList>
    </citation>
    <scope>NUCLEOTIDE SEQUENCE [LARGE SCALE GENOMIC DNA]</scope>
    <source>
        <strain evidence="2">R28</strain>
    </source>
</reference>
<name>A0ABW4W238_9BACI</name>
<gene>
    <name evidence="1" type="ORF">ACFSJF_14510</name>
</gene>
<accession>A0ABW4W238</accession>
<protein>
    <submittedName>
        <fullName evidence="1">Protein kinase</fullName>
    </submittedName>
</protein>
<keyword evidence="2" id="KW-1185">Reference proteome</keyword>
<keyword evidence="1" id="KW-0808">Transferase</keyword>
<dbReference type="Proteomes" id="UP001597383">
    <property type="component" value="Unassembled WGS sequence"/>
</dbReference>
<comment type="caution">
    <text evidence="1">The sequence shown here is derived from an EMBL/GenBank/DDBJ whole genome shotgun (WGS) entry which is preliminary data.</text>
</comment>
<evidence type="ECO:0000313" key="2">
    <source>
        <dbReference type="Proteomes" id="UP001597383"/>
    </source>
</evidence>
<evidence type="ECO:0000313" key="1">
    <source>
        <dbReference type="EMBL" id="MFD2045488.1"/>
    </source>
</evidence>
<proteinExistence type="predicted"/>
<dbReference type="GO" id="GO:0016301">
    <property type="term" value="F:kinase activity"/>
    <property type="evidence" value="ECO:0007669"/>
    <property type="project" value="UniProtKB-KW"/>
</dbReference>
<dbReference type="RefSeq" id="WP_377558128.1">
    <property type="nucleotide sequence ID" value="NZ_JBHUHQ010000019.1"/>
</dbReference>
<keyword evidence="1" id="KW-0418">Kinase</keyword>
<sequence length="198" mass="23400">MLTDIIQNWYKYSVEENFVGIGSTRKVYRVSDYVVKLHIHPIGYKQSLNELDIYNAMVEQGLHELFAKTYYVDEYVSIQDYYKPVAMRDNQSFEIDIKRENIYIPSKYEEAMSRLDNEFDCFDIKDSSNYGLNKENKLVFIDYGMSKKLYENEWVELAESGILPQIHFTNCSVCGLKKELRMYGEHDGDNRCYDCGKE</sequence>